<evidence type="ECO:0000256" key="10">
    <source>
        <dbReference type="HAMAP-Rule" id="MF_01405"/>
    </source>
</evidence>
<feature type="binding site" evidence="10">
    <location>
        <position position="70"/>
    </location>
    <ligand>
        <name>Mg(2+)</name>
        <dbReference type="ChEBI" id="CHEBI:18420"/>
    </ligand>
</feature>
<dbReference type="InterPro" id="IPR002637">
    <property type="entry name" value="RdgB/HAM1"/>
</dbReference>
<comment type="function">
    <text evidence="10">Pyrophosphatase that catalyzes the hydrolysis of nucleoside triphosphates to their monophosphate derivatives, with a high preference for the non-canonical purine nucleotides XTP (xanthosine triphosphate), dITP (deoxyinosine triphosphate) and ITP. Seems to function as a house-cleaning enzyme that removes non-canonical purine nucleotides from the nucleotide pool, thus preventing their incorporation into DNA/RNA and avoiding chromosomal lesions.</text>
</comment>
<feature type="binding site" evidence="10">
    <location>
        <begin position="180"/>
        <end position="181"/>
    </location>
    <ligand>
        <name>substrate</name>
    </ligand>
</feature>
<feature type="binding site" evidence="10">
    <location>
        <begin position="152"/>
        <end position="155"/>
    </location>
    <ligand>
        <name>substrate</name>
    </ligand>
</feature>
<evidence type="ECO:0000256" key="2">
    <source>
        <dbReference type="ARBA" id="ARBA00011738"/>
    </source>
</evidence>
<dbReference type="GO" id="GO:0017111">
    <property type="term" value="F:ribonucleoside triphosphate phosphatase activity"/>
    <property type="evidence" value="ECO:0007669"/>
    <property type="project" value="InterPro"/>
</dbReference>
<evidence type="ECO:0000256" key="3">
    <source>
        <dbReference type="ARBA" id="ARBA00022723"/>
    </source>
</evidence>
<dbReference type="GO" id="GO:0000166">
    <property type="term" value="F:nucleotide binding"/>
    <property type="evidence" value="ECO:0007669"/>
    <property type="project" value="UniProtKB-KW"/>
</dbReference>
<evidence type="ECO:0000256" key="6">
    <source>
        <dbReference type="ARBA" id="ARBA00022842"/>
    </source>
</evidence>
<evidence type="ECO:0000256" key="7">
    <source>
        <dbReference type="ARBA" id="ARBA00023080"/>
    </source>
</evidence>
<dbReference type="NCBIfam" id="TIGR00042">
    <property type="entry name" value="RdgB/HAM1 family non-canonical purine NTP pyrophosphatase"/>
    <property type="match status" value="1"/>
</dbReference>
<comment type="caution">
    <text evidence="12">The sequence shown here is derived from an EMBL/GenBank/DDBJ whole genome shotgun (WGS) entry which is preliminary data.</text>
</comment>
<dbReference type="EC" id="3.6.1.66" evidence="10"/>
<evidence type="ECO:0000313" key="12">
    <source>
        <dbReference type="EMBL" id="TKJ44295.1"/>
    </source>
</evidence>
<comment type="cofactor">
    <cofactor evidence="10">
        <name>Mg(2+)</name>
        <dbReference type="ChEBI" id="CHEBI:18420"/>
    </cofactor>
    <text evidence="10">Binds 1 Mg(2+) ion per subunit.</text>
</comment>
<evidence type="ECO:0000313" key="13">
    <source>
        <dbReference type="Proteomes" id="UP000317778"/>
    </source>
</evidence>
<name>A0A532VAR4_UNCT6</name>
<dbReference type="Pfam" id="PF01725">
    <property type="entry name" value="Ham1p_like"/>
    <property type="match status" value="1"/>
</dbReference>
<keyword evidence="5 10" id="KW-0378">Hydrolase</keyword>
<dbReference type="Proteomes" id="UP000317778">
    <property type="component" value="Unassembled WGS sequence"/>
</dbReference>
<dbReference type="GO" id="GO:0036220">
    <property type="term" value="F:ITP diphosphatase activity"/>
    <property type="evidence" value="ECO:0007669"/>
    <property type="project" value="UniProtKB-UniRule"/>
</dbReference>
<dbReference type="GO" id="GO:0046872">
    <property type="term" value="F:metal ion binding"/>
    <property type="evidence" value="ECO:0007669"/>
    <property type="project" value="UniProtKB-KW"/>
</dbReference>
<comment type="similarity">
    <text evidence="1 10 11">Belongs to the HAM1 NTPase family.</text>
</comment>
<keyword evidence="3 10" id="KW-0479">Metal-binding</keyword>
<comment type="caution">
    <text evidence="10">Lacks conserved residue(s) required for the propagation of feature annotation.</text>
</comment>
<dbReference type="PANTHER" id="PTHR11067:SF9">
    <property type="entry name" value="INOSINE TRIPHOSPHATE PYROPHOSPHATASE"/>
    <property type="match status" value="1"/>
</dbReference>
<dbReference type="InterPro" id="IPR020922">
    <property type="entry name" value="dITP/XTP_pyrophosphatase"/>
</dbReference>
<comment type="subunit">
    <text evidence="2 10">Homodimer.</text>
</comment>
<dbReference type="GO" id="GO:0005829">
    <property type="term" value="C:cytosol"/>
    <property type="evidence" value="ECO:0007669"/>
    <property type="project" value="TreeGrafter"/>
</dbReference>
<dbReference type="SUPFAM" id="SSF52972">
    <property type="entry name" value="ITPase-like"/>
    <property type="match status" value="1"/>
</dbReference>
<organism evidence="12 13">
    <name type="scientific">candidate division TA06 bacterium B3_TA06</name>
    <dbReference type="NCBI Taxonomy" id="2012487"/>
    <lineage>
        <taxon>Bacteria</taxon>
        <taxon>Bacteria division TA06</taxon>
    </lineage>
</organism>
<gene>
    <name evidence="12" type="primary">rdgB</name>
    <name evidence="12" type="ORF">CEE36_00710</name>
</gene>
<dbReference type="CDD" id="cd00515">
    <property type="entry name" value="HAM1"/>
    <property type="match status" value="1"/>
</dbReference>
<dbReference type="GO" id="GO:0009117">
    <property type="term" value="P:nucleotide metabolic process"/>
    <property type="evidence" value="ECO:0007669"/>
    <property type="project" value="UniProtKB-KW"/>
</dbReference>
<protein>
    <recommendedName>
        <fullName evidence="10">dITP/XTP pyrophosphatase</fullName>
        <ecNumber evidence="10">3.6.1.66</ecNumber>
    </recommendedName>
    <alternativeName>
        <fullName evidence="10">Non-canonical purine NTP pyrophosphatase</fullName>
    </alternativeName>
    <alternativeName>
        <fullName evidence="10">Non-standard purine NTP pyrophosphatase</fullName>
    </alternativeName>
    <alternativeName>
        <fullName evidence="10">Nucleoside-triphosphate diphosphatase</fullName>
    </alternativeName>
    <alternativeName>
        <fullName evidence="10">Nucleoside-triphosphate pyrophosphatase</fullName>
        <shortName evidence="10">NTPase</shortName>
    </alternativeName>
</protein>
<dbReference type="FunFam" id="3.90.950.10:FF:000001">
    <property type="entry name" value="dITP/XTP pyrophosphatase"/>
    <property type="match status" value="1"/>
</dbReference>
<keyword evidence="4 10" id="KW-0547">Nucleotide-binding</keyword>
<proteinExistence type="inferred from homology"/>
<dbReference type="EMBL" id="NJBO01000001">
    <property type="protein sequence ID" value="TKJ44295.1"/>
    <property type="molecule type" value="Genomic_DNA"/>
</dbReference>
<keyword evidence="7 10" id="KW-0546">Nucleotide metabolism</keyword>
<evidence type="ECO:0000256" key="5">
    <source>
        <dbReference type="ARBA" id="ARBA00022801"/>
    </source>
</evidence>
<comment type="catalytic activity">
    <reaction evidence="9 10">
        <text>XTP + H2O = XMP + diphosphate + H(+)</text>
        <dbReference type="Rhea" id="RHEA:28610"/>
        <dbReference type="ChEBI" id="CHEBI:15377"/>
        <dbReference type="ChEBI" id="CHEBI:15378"/>
        <dbReference type="ChEBI" id="CHEBI:33019"/>
        <dbReference type="ChEBI" id="CHEBI:57464"/>
        <dbReference type="ChEBI" id="CHEBI:61314"/>
        <dbReference type="EC" id="3.6.1.66"/>
    </reaction>
</comment>
<dbReference type="InterPro" id="IPR029001">
    <property type="entry name" value="ITPase-like_fam"/>
</dbReference>
<evidence type="ECO:0000256" key="4">
    <source>
        <dbReference type="ARBA" id="ARBA00022741"/>
    </source>
</evidence>
<keyword evidence="6 10" id="KW-0460">Magnesium</keyword>
<dbReference type="GO" id="GO:0036222">
    <property type="term" value="F:XTP diphosphatase activity"/>
    <property type="evidence" value="ECO:0007669"/>
    <property type="project" value="UniProtKB-UniRule"/>
</dbReference>
<dbReference type="GO" id="GO:0035870">
    <property type="term" value="F:dITP diphosphatase activity"/>
    <property type="evidence" value="ECO:0007669"/>
    <property type="project" value="UniProtKB-UniRule"/>
</dbReference>
<feature type="binding site" evidence="10">
    <location>
        <position position="175"/>
    </location>
    <ligand>
        <name>substrate</name>
    </ligand>
</feature>
<feature type="binding site" evidence="10">
    <location>
        <position position="71"/>
    </location>
    <ligand>
        <name>substrate</name>
    </ligand>
</feature>
<reference evidence="12 13" key="1">
    <citation type="submission" date="2017-06" db="EMBL/GenBank/DDBJ databases">
        <title>Novel microbial phyla capable of carbon fixation and sulfur reduction in deep-sea sediments.</title>
        <authorList>
            <person name="Huang J."/>
            <person name="Baker B."/>
            <person name="Wang Y."/>
        </authorList>
    </citation>
    <scope>NUCLEOTIDE SEQUENCE [LARGE SCALE GENOMIC DNA]</scope>
    <source>
        <strain evidence="12">B3_TA06</strain>
    </source>
</reference>
<dbReference type="GO" id="GO:0009146">
    <property type="term" value="P:purine nucleoside triphosphate catabolic process"/>
    <property type="evidence" value="ECO:0007669"/>
    <property type="project" value="UniProtKB-UniRule"/>
</dbReference>
<feature type="binding site" evidence="10">
    <location>
        <begin position="9"/>
        <end position="14"/>
    </location>
    <ligand>
        <name>substrate</name>
    </ligand>
</feature>
<comment type="catalytic activity">
    <reaction evidence="10">
        <text>ITP + H2O = IMP + diphosphate + H(+)</text>
        <dbReference type="Rhea" id="RHEA:29399"/>
        <dbReference type="ChEBI" id="CHEBI:15377"/>
        <dbReference type="ChEBI" id="CHEBI:15378"/>
        <dbReference type="ChEBI" id="CHEBI:33019"/>
        <dbReference type="ChEBI" id="CHEBI:58053"/>
        <dbReference type="ChEBI" id="CHEBI:61402"/>
        <dbReference type="EC" id="3.6.1.66"/>
    </reaction>
</comment>
<accession>A0A532VAR4</accession>
<evidence type="ECO:0000256" key="11">
    <source>
        <dbReference type="RuleBase" id="RU003781"/>
    </source>
</evidence>
<dbReference type="HAMAP" id="MF_01405">
    <property type="entry name" value="Non_canon_purine_NTPase"/>
    <property type="match status" value="1"/>
</dbReference>
<dbReference type="Gene3D" id="3.90.950.10">
    <property type="match status" value="1"/>
</dbReference>
<comment type="catalytic activity">
    <reaction evidence="8 10">
        <text>dITP + H2O = dIMP + diphosphate + H(+)</text>
        <dbReference type="Rhea" id="RHEA:28342"/>
        <dbReference type="ChEBI" id="CHEBI:15377"/>
        <dbReference type="ChEBI" id="CHEBI:15378"/>
        <dbReference type="ChEBI" id="CHEBI:33019"/>
        <dbReference type="ChEBI" id="CHEBI:61194"/>
        <dbReference type="ChEBI" id="CHEBI:61382"/>
        <dbReference type="EC" id="3.6.1.66"/>
    </reaction>
</comment>
<dbReference type="PANTHER" id="PTHR11067">
    <property type="entry name" value="INOSINE TRIPHOSPHATE PYROPHOSPHATASE/HAM1 PROTEIN"/>
    <property type="match status" value="1"/>
</dbReference>
<evidence type="ECO:0000256" key="1">
    <source>
        <dbReference type="ARBA" id="ARBA00008023"/>
    </source>
</evidence>
<feature type="active site" description="Proton acceptor" evidence="10">
    <location>
        <position position="70"/>
    </location>
</feature>
<evidence type="ECO:0000256" key="8">
    <source>
        <dbReference type="ARBA" id="ARBA00051875"/>
    </source>
</evidence>
<dbReference type="AlphaFoldDB" id="A0A532VAR4"/>
<evidence type="ECO:0000256" key="9">
    <source>
        <dbReference type="ARBA" id="ARBA00052017"/>
    </source>
</evidence>
<sequence length="197" mass="21691">MPSKLLVATGNEGKLREFKKVLCGVADVVAPHELSLPLKEVKEGTNYAENALAKARAYRDQFEGLICGEDSGLEVDALGTRPGPLSARYGGEKTSYPEKCRMLLKELKDVPLYERTARFRATIALIDGKGVKTFEGVLEGWIGFELRGTEGFGYDPIFIPKGFSQTNAELGLVIKNRISHRVKAIGKLAEYLRSLKT</sequence>